<dbReference type="GO" id="GO:0005737">
    <property type="term" value="C:cytoplasm"/>
    <property type="evidence" value="ECO:0007669"/>
    <property type="project" value="TreeGrafter"/>
</dbReference>
<dbReference type="PANTHER" id="PTHR43968">
    <property type="match status" value="1"/>
</dbReference>
<dbReference type="SUPFAM" id="SSF47616">
    <property type="entry name" value="GST C-terminal domain-like"/>
    <property type="match status" value="1"/>
</dbReference>
<evidence type="ECO:0008006" key="5">
    <source>
        <dbReference type="Google" id="ProtNLM"/>
    </source>
</evidence>
<dbReference type="Gene3D" id="3.40.30.10">
    <property type="entry name" value="Glutaredoxin"/>
    <property type="match status" value="1"/>
</dbReference>
<evidence type="ECO:0000259" key="1">
    <source>
        <dbReference type="PROSITE" id="PS50404"/>
    </source>
</evidence>
<dbReference type="PROSITE" id="PS50405">
    <property type="entry name" value="GST_CTER"/>
    <property type="match status" value="1"/>
</dbReference>
<dbReference type="PROSITE" id="PS50404">
    <property type="entry name" value="GST_NTER"/>
    <property type="match status" value="1"/>
</dbReference>
<dbReference type="InterPro" id="IPR004046">
    <property type="entry name" value="GST_C"/>
</dbReference>
<evidence type="ECO:0000259" key="2">
    <source>
        <dbReference type="PROSITE" id="PS50405"/>
    </source>
</evidence>
<protein>
    <recommendedName>
        <fullName evidence="5">Glutathione S-transferase</fullName>
    </recommendedName>
</protein>
<dbReference type="AlphaFoldDB" id="A0A0D7B2U2"/>
<proteinExistence type="predicted"/>
<dbReference type="Pfam" id="PF13409">
    <property type="entry name" value="GST_N_2"/>
    <property type="match status" value="1"/>
</dbReference>
<reference evidence="3 4" key="1">
    <citation type="journal article" date="2015" name="Fungal Genet. Biol.">
        <title>Evolution of novel wood decay mechanisms in Agaricales revealed by the genome sequences of Fistulina hepatica and Cylindrobasidium torrendii.</title>
        <authorList>
            <person name="Floudas D."/>
            <person name="Held B.W."/>
            <person name="Riley R."/>
            <person name="Nagy L.G."/>
            <person name="Koehler G."/>
            <person name="Ransdell A.S."/>
            <person name="Younus H."/>
            <person name="Chow J."/>
            <person name="Chiniquy J."/>
            <person name="Lipzen A."/>
            <person name="Tritt A."/>
            <person name="Sun H."/>
            <person name="Haridas S."/>
            <person name="LaButti K."/>
            <person name="Ohm R.A."/>
            <person name="Kues U."/>
            <person name="Blanchette R.A."/>
            <person name="Grigoriev I.V."/>
            <person name="Minto R.E."/>
            <person name="Hibbett D.S."/>
        </authorList>
    </citation>
    <scope>NUCLEOTIDE SEQUENCE [LARGE SCALE GENOMIC DNA]</scope>
    <source>
        <strain evidence="3 4">FP15055 ss-10</strain>
    </source>
</reference>
<dbReference type="InterPro" id="IPR036282">
    <property type="entry name" value="Glutathione-S-Trfase_C_sf"/>
</dbReference>
<dbReference type="OrthoDB" id="3587182at2759"/>
<evidence type="ECO:0000313" key="3">
    <source>
        <dbReference type="EMBL" id="KIY64489.1"/>
    </source>
</evidence>
<dbReference type="InterPro" id="IPR004045">
    <property type="entry name" value="Glutathione_S-Trfase_N"/>
</dbReference>
<evidence type="ECO:0000313" key="4">
    <source>
        <dbReference type="Proteomes" id="UP000054007"/>
    </source>
</evidence>
<dbReference type="STRING" id="1314674.A0A0D7B2U2"/>
<feature type="domain" description="GST N-terminal" evidence="1">
    <location>
        <begin position="2"/>
        <end position="84"/>
    </location>
</feature>
<organism evidence="3 4">
    <name type="scientific">Cylindrobasidium torrendii FP15055 ss-10</name>
    <dbReference type="NCBI Taxonomy" id="1314674"/>
    <lineage>
        <taxon>Eukaryota</taxon>
        <taxon>Fungi</taxon>
        <taxon>Dikarya</taxon>
        <taxon>Basidiomycota</taxon>
        <taxon>Agaricomycotina</taxon>
        <taxon>Agaricomycetes</taxon>
        <taxon>Agaricomycetidae</taxon>
        <taxon>Agaricales</taxon>
        <taxon>Marasmiineae</taxon>
        <taxon>Physalacriaceae</taxon>
        <taxon>Cylindrobasidium</taxon>
    </lineage>
</organism>
<dbReference type="CDD" id="cd00299">
    <property type="entry name" value="GST_C_family"/>
    <property type="match status" value="1"/>
</dbReference>
<accession>A0A0D7B2U2</accession>
<dbReference type="InterPro" id="IPR050983">
    <property type="entry name" value="GST_Omega/HSP26"/>
</dbReference>
<sequence length="233" mass="25763">MAPLTLYLFPWGPFPRRVLVYLKIKGIPKDAINIVDVGLGPSGFINPGDKPDGTVPILRLEDGTLIHQSMGVLTYLEEVFANVGPNMSGSTAVERARIRDMCSVVDETVESLYAFAWNTSKLFADRNKNPSKDAADRALSKAKASLVKLAGYANESKGTTEYLLRGENPTVADVTLFTLLQHLKEGFGEELTSGIPRLEEFYKEMRRNEGTEPPDYPAPIVALARQRVSYEQL</sequence>
<dbReference type="SFLD" id="SFLDS00019">
    <property type="entry name" value="Glutathione_Transferase_(cytos"/>
    <property type="match status" value="1"/>
</dbReference>
<dbReference type="InterPro" id="IPR010987">
    <property type="entry name" value="Glutathione-S-Trfase_C-like"/>
</dbReference>
<dbReference type="Pfam" id="PF14497">
    <property type="entry name" value="GST_C_3"/>
    <property type="match status" value="1"/>
</dbReference>
<keyword evidence="4" id="KW-1185">Reference proteome</keyword>
<dbReference type="InterPro" id="IPR040079">
    <property type="entry name" value="Glutathione_S-Trfase"/>
</dbReference>
<dbReference type="SUPFAM" id="SSF52833">
    <property type="entry name" value="Thioredoxin-like"/>
    <property type="match status" value="1"/>
</dbReference>
<dbReference type="InterPro" id="IPR036249">
    <property type="entry name" value="Thioredoxin-like_sf"/>
</dbReference>
<name>A0A0D7B2U2_9AGAR</name>
<dbReference type="PANTHER" id="PTHR43968:SF6">
    <property type="entry name" value="GLUTATHIONE S-TRANSFERASE OMEGA"/>
    <property type="match status" value="1"/>
</dbReference>
<dbReference type="EMBL" id="KN880633">
    <property type="protein sequence ID" value="KIY64489.1"/>
    <property type="molecule type" value="Genomic_DNA"/>
</dbReference>
<feature type="domain" description="GST C-terminal" evidence="2">
    <location>
        <begin position="91"/>
        <end position="230"/>
    </location>
</feature>
<dbReference type="Proteomes" id="UP000054007">
    <property type="component" value="Unassembled WGS sequence"/>
</dbReference>
<dbReference type="Gene3D" id="1.20.1050.10">
    <property type="match status" value="1"/>
</dbReference>
<gene>
    <name evidence="3" type="ORF">CYLTODRAFT_445966</name>
</gene>